<protein>
    <submittedName>
        <fullName evidence="3">Uncharacterized protein</fullName>
    </submittedName>
</protein>
<evidence type="ECO:0000256" key="1">
    <source>
        <dbReference type="SAM" id="MobiDB-lite"/>
    </source>
</evidence>
<comment type="caution">
    <text evidence="3">The sequence shown here is derived from an EMBL/GenBank/DDBJ whole genome shotgun (WGS) entry which is preliminary data.</text>
</comment>
<feature type="chain" id="PRO_5016950507" evidence="2">
    <location>
        <begin position="26"/>
        <end position="363"/>
    </location>
</feature>
<dbReference type="Proteomes" id="UP000252107">
    <property type="component" value="Unassembled WGS sequence"/>
</dbReference>
<name>A0A367QFA1_9NOSO</name>
<evidence type="ECO:0000256" key="2">
    <source>
        <dbReference type="SAM" id="SignalP"/>
    </source>
</evidence>
<keyword evidence="4" id="KW-1185">Reference proteome</keyword>
<accession>A0A367QFA1</accession>
<gene>
    <name evidence="3" type="ORF">A6770_04815</name>
</gene>
<dbReference type="EMBL" id="LXQD01000328">
    <property type="protein sequence ID" value="RCJ21953.1"/>
    <property type="molecule type" value="Genomic_DNA"/>
</dbReference>
<feature type="region of interest" description="Disordered" evidence="1">
    <location>
        <begin position="228"/>
        <end position="247"/>
    </location>
</feature>
<evidence type="ECO:0000313" key="3">
    <source>
        <dbReference type="EMBL" id="RCJ21953.1"/>
    </source>
</evidence>
<proteinExistence type="predicted"/>
<keyword evidence="2" id="KW-0732">Signal</keyword>
<organism evidence="3 4">
    <name type="scientific">Nostoc minutum NIES-26</name>
    <dbReference type="NCBI Taxonomy" id="1844469"/>
    <lineage>
        <taxon>Bacteria</taxon>
        <taxon>Bacillati</taxon>
        <taxon>Cyanobacteriota</taxon>
        <taxon>Cyanophyceae</taxon>
        <taxon>Nostocales</taxon>
        <taxon>Nostocaceae</taxon>
        <taxon>Nostoc</taxon>
    </lineage>
</organism>
<feature type="compositionally biased region" description="Polar residues" evidence="1">
    <location>
        <begin position="238"/>
        <end position="247"/>
    </location>
</feature>
<dbReference type="AlphaFoldDB" id="A0A367QFA1"/>
<evidence type="ECO:0000313" key="4">
    <source>
        <dbReference type="Proteomes" id="UP000252107"/>
    </source>
</evidence>
<sequence>MKYVYRSMAAIGLGILLATYPKAVANQAQKILAQSNPGSNANQGKAQTQTTQIQGAWWQNPGYWSFGVSLLALIVSWEPKIRAKFGSLKIRIKTPDQFVLYNVFGNLYINIALDINNFGDKTASISKIVCLIQNKSDRKQKLMLPVRTYHSNISTGLPEYGFLVETSWTTSIPPRLPTQSTPDLLFGTIYLKPGESWTKAVTCYNLLTREEEKRLNQVVSNGKENILRKSDNSKKKQSQGFFRNGGLSTRISPPPPFLLSSMSMDDTAYSEIRTFCTGMLKREIELVEGGYRLFIAAHSEKETLCVWEVEFQLYEQNIQDLLDFENYKYGRFYSPKRVYLRAERIDRTPEESLKEYNNKLISS</sequence>
<feature type="signal peptide" evidence="2">
    <location>
        <begin position="1"/>
        <end position="25"/>
    </location>
</feature>
<reference evidence="3" key="1">
    <citation type="submission" date="2016-04" db="EMBL/GenBank/DDBJ databases">
        <authorList>
            <person name="Tabuchi Yagui T.R."/>
        </authorList>
    </citation>
    <scope>NUCLEOTIDE SEQUENCE [LARGE SCALE GENOMIC DNA]</scope>
    <source>
        <strain evidence="3">NIES-26</strain>
    </source>
</reference>